<name>A0A2T7E7U5_9POAL</name>
<dbReference type="EMBL" id="CM009751">
    <property type="protein sequence ID" value="PUZ63900.1"/>
    <property type="molecule type" value="Genomic_DNA"/>
</dbReference>
<dbReference type="AlphaFoldDB" id="A0A2T7E7U5"/>
<dbReference type="Proteomes" id="UP000244336">
    <property type="component" value="Chromosome 3"/>
</dbReference>
<dbReference type="Gramene" id="PUZ63900">
    <property type="protein sequence ID" value="PUZ63900"/>
    <property type="gene ID" value="GQ55_3G102700"/>
</dbReference>
<organism evidence="2 3">
    <name type="scientific">Panicum hallii var. hallii</name>
    <dbReference type="NCBI Taxonomy" id="1504633"/>
    <lineage>
        <taxon>Eukaryota</taxon>
        <taxon>Viridiplantae</taxon>
        <taxon>Streptophyta</taxon>
        <taxon>Embryophyta</taxon>
        <taxon>Tracheophyta</taxon>
        <taxon>Spermatophyta</taxon>
        <taxon>Magnoliopsida</taxon>
        <taxon>Liliopsida</taxon>
        <taxon>Poales</taxon>
        <taxon>Poaceae</taxon>
        <taxon>PACMAD clade</taxon>
        <taxon>Panicoideae</taxon>
        <taxon>Panicodae</taxon>
        <taxon>Paniceae</taxon>
        <taxon>Panicinae</taxon>
        <taxon>Panicum</taxon>
        <taxon>Panicum sect. Panicum</taxon>
    </lineage>
</organism>
<sequence>MAAVTSGGRETEGRRRGVRWHFKVLRRTAGCREEGDEQAREMSGRRRVVRVVKAGDRRWKEAPTCGPHLSVSQRESRREWRRWIRAGGAAGLGRAGWAEQGRKRKKRERERRKREGRWAGL</sequence>
<evidence type="ECO:0000313" key="2">
    <source>
        <dbReference type="EMBL" id="PUZ63900.1"/>
    </source>
</evidence>
<keyword evidence="3" id="KW-1185">Reference proteome</keyword>
<evidence type="ECO:0000313" key="3">
    <source>
        <dbReference type="Proteomes" id="UP000244336"/>
    </source>
</evidence>
<protein>
    <submittedName>
        <fullName evidence="2">Uncharacterized protein</fullName>
    </submittedName>
</protein>
<proteinExistence type="predicted"/>
<evidence type="ECO:0000256" key="1">
    <source>
        <dbReference type="SAM" id="MobiDB-lite"/>
    </source>
</evidence>
<reference evidence="2 3" key="1">
    <citation type="submission" date="2018-04" db="EMBL/GenBank/DDBJ databases">
        <title>WGS assembly of Panicum hallii var. hallii HAL2.</title>
        <authorList>
            <person name="Lovell J."/>
            <person name="Jenkins J."/>
            <person name="Lowry D."/>
            <person name="Mamidi S."/>
            <person name="Sreedasyam A."/>
            <person name="Weng X."/>
            <person name="Barry K."/>
            <person name="Bonette J."/>
            <person name="Campitelli B."/>
            <person name="Daum C."/>
            <person name="Gordon S."/>
            <person name="Gould B."/>
            <person name="Lipzen A."/>
            <person name="MacQueen A."/>
            <person name="Palacio-Mejia J."/>
            <person name="Plott C."/>
            <person name="Shakirov E."/>
            <person name="Shu S."/>
            <person name="Yoshinaga Y."/>
            <person name="Zane M."/>
            <person name="Rokhsar D."/>
            <person name="Grimwood J."/>
            <person name="Schmutz J."/>
            <person name="Juenger T."/>
        </authorList>
    </citation>
    <scope>NUCLEOTIDE SEQUENCE [LARGE SCALE GENOMIC DNA]</scope>
    <source>
        <strain evidence="3">cv. HAL2</strain>
    </source>
</reference>
<feature type="region of interest" description="Disordered" evidence="1">
    <location>
        <begin position="92"/>
        <end position="121"/>
    </location>
</feature>
<feature type="compositionally biased region" description="Basic residues" evidence="1">
    <location>
        <begin position="102"/>
        <end position="115"/>
    </location>
</feature>
<accession>A0A2T7E7U5</accession>
<gene>
    <name evidence="2" type="ORF">GQ55_3G102700</name>
</gene>